<keyword evidence="3" id="KW-1185">Reference proteome</keyword>
<name>A0A5C3M252_9AGAR</name>
<proteinExistence type="predicted"/>
<evidence type="ECO:0000313" key="3">
    <source>
        <dbReference type="Proteomes" id="UP000308652"/>
    </source>
</evidence>
<dbReference type="AlphaFoldDB" id="A0A5C3M252"/>
<evidence type="ECO:0000313" key="2">
    <source>
        <dbReference type="EMBL" id="TFK39232.1"/>
    </source>
</evidence>
<gene>
    <name evidence="2" type="ORF">BDQ12DRAFT_722614</name>
</gene>
<feature type="region of interest" description="Disordered" evidence="1">
    <location>
        <begin position="1"/>
        <end position="37"/>
    </location>
</feature>
<evidence type="ECO:0000256" key="1">
    <source>
        <dbReference type="SAM" id="MobiDB-lite"/>
    </source>
</evidence>
<dbReference type="EMBL" id="ML213600">
    <property type="protein sequence ID" value="TFK39232.1"/>
    <property type="molecule type" value="Genomic_DNA"/>
</dbReference>
<reference evidence="2 3" key="1">
    <citation type="journal article" date="2019" name="Nat. Ecol. Evol.">
        <title>Megaphylogeny resolves global patterns of mushroom evolution.</title>
        <authorList>
            <person name="Varga T."/>
            <person name="Krizsan K."/>
            <person name="Foldi C."/>
            <person name="Dima B."/>
            <person name="Sanchez-Garcia M."/>
            <person name="Sanchez-Ramirez S."/>
            <person name="Szollosi G.J."/>
            <person name="Szarkandi J.G."/>
            <person name="Papp V."/>
            <person name="Albert L."/>
            <person name="Andreopoulos W."/>
            <person name="Angelini C."/>
            <person name="Antonin V."/>
            <person name="Barry K.W."/>
            <person name="Bougher N.L."/>
            <person name="Buchanan P."/>
            <person name="Buyck B."/>
            <person name="Bense V."/>
            <person name="Catcheside P."/>
            <person name="Chovatia M."/>
            <person name="Cooper J."/>
            <person name="Damon W."/>
            <person name="Desjardin D."/>
            <person name="Finy P."/>
            <person name="Geml J."/>
            <person name="Haridas S."/>
            <person name="Hughes K."/>
            <person name="Justo A."/>
            <person name="Karasinski D."/>
            <person name="Kautmanova I."/>
            <person name="Kiss B."/>
            <person name="Kocsube S."/>
            <person name="Kotiranta H."/>
            <person name="LaButti K.M."/>
            <person name="Lechner B.E."/>
            <person name="Liimatainen K."/>
            <person name="Lipzen A."/>
            <person name="Lukacs Z."/>
            <person name="Mihaltcheva S."/>
            <person name="Morgado L.N."/>
            <person name="Niskanen T."/>
            <person name="Noordeloos M.E."/>
            <person name="Ohm R.A."/>
            <person name="Ortiz-Santana B."/>
            <person name="Ovrebo C."/>
            <person name="Racz N."/>
            <person name="Riley R."/>
            <person name="Savchenko A."/>
            <person name="Shiryaev A."/>
            <person name="Soop K."/>
            <person name="Spirin V."/>
            <person name="Szebenyi C."/>
            <person name="Tomsovsky M."/>
            <person name="Tulloss R.E."/>
            <person name="Uehling J."/>
            <person name="Grigoriev I.V."/>
            <person name="Vagvolgyi C."/>
            <person name="Papp T."/>
            <person name="Martin F.M."/>
            <person name="Miettinen O."/>
            <person name="Hibbett D.S."/>
            <person name="Nagy L.G."/>
        </authorList>
    </citation>
    <scope>NUCLEOTIDE SEQUENCE [LARGE SCALE GENOMIC DNA]</scope>
    <source>
        <strain evidence="2 3">CBS 166.37</strain>
    </source>
</reference>
<dbReference type="Proteomes" id="UP000308652">
    <property type="component" value="Unassembled WGS sequence"/>
</dbReference>
<feature type="compositionally biased region" description="Polar residues" evidence="1">
    <location>
        <begin position="12"/>
        <end position="28"/>
    </location>
</feature>
<accession>A0A5C3M252</accession>
<sequence>MVLALQHRHTTSEPSPGLNQHQHPTNADQPPPTPRHAFAPINLPPAYPTSTLHPLLGLASGSEVVYRPFLLALPEHQSVPAVIVPDDTPAHIFLVHLSHVPGDYEMLVFPTGASFTSVNDVLHAVRVAVADAGTEPKPEQLGEAKEGSVRLDSIGRWTWTGFVLGNDGVWELSFV</sequence>
<protein>
    <submittedName>
        <fullName evidence="2">Uncharacterized protein</fullName>
    </submittedName>
</protein>
<organism evidence="2 3">
    <name type="scientific">Crucibulum laeve</name>
    <dbReference type="NCBI Taxonomy" id="68775"/>
    <lineage>
        <taxon>Eukaryota</taxon>
        <taxon>Fungi</taxon>
        <taxon>Dikarya</taxon>
        <taxon>Basidiomycota</taxon>
        <taxon>Agaricomycotina</taxon>
        <taxon>Agaricomycetes</taxon>
        <taxon>Agaricomycetidae</taxon>
        <taxon>Agaricales</taxon>
        <taxon>Agaricineae</taxon>
        <taxon>Nidulariaceae</taxon>
        <taxon>Crucibulum</taxon>
    </lineage>
</organism>